<evidence type="ECO:0000256" key="4">
    <source>
        <dbReference type="ARBA" id="ARBA00023054"/>
    </source>
</evidence>
<feature type="compositionally biased region" description="Polar residues" evidence="7">
    <location>
        <begin position="21"/>
        <end position="35"/>
    </location>
</feature>
<dbReference type="EMBL" id="CAJPDQ010000018">
    <property type="protein sequence ID" value="CAF9922475.1"/>
    <property type="molecule type" value="Genomic_DNA"/>
</dbReference>
<comment type="subcellular location">
    <subcellularLocation>
        <location evidence="2">Cytoplasm</location>
    </subcellularLocation>
    <subcellularLocation>
        <location evidence="1">Endomembrane system</location>
        <topology evidence="1">Peripheral membrane protein</topology>
    </subcellularLocation>
</comment>
<dbReference type="Proteomes" id="UP000664169">
    <property type="component" value="Unassembled WGS sequence"/>
</dbReference>
<feature type="compositionally biased region" description="Basic and acidic residues" evidence="7">
    <location>
        <begin position="1042"/>
        <end position="1087"/>
    </location>
</feature>
<feature type="compositionally biased region" description="Polar residues" evidence="7">
    <location>
        <begin position="526"/>
        <end position="548"/>
    </location>
</feature>
<gene>
    <name evidence="9" type="ORF">GOMPHAMPRED_002567</name>
</gene>
<dbReference type="Gene3D" id="1.20.5.340">
    <property type="match status" value="1"/>
</dbReference>
<name>A0A8H3IPB8_9LECA</name>
<feature type="compositionally biased region" description="Basic and acidic residues" evidence="7">
    <location>
        <begin position="9"/>
        <end position="20"/>
    </location>
</feature>
<evidence type="ECO:0000256" key="7">
    <source>
        <dbReference type="SAM" id="MobiDB-lite"/>
    </source>
</evidence>
<dbReference type="Gene3D" id="1.10.287.1490">
    <property type="match status" value="2"/>
</dbReference>
<feature type="domain" description="GRIP" evidence="8">
    <location>
        <begin position="1137"/>
        <end position="1187"/>
    </location>
</feature>
<feature type="region of interest" description="Disordered" evidence="7">
    <location>
        <begin position="214"/>
        <end position="300"/>
    </location>
</feature>
<sequence length="1191" mass="134611">MEMFSRIKGAIDSRIAEEQARQQSLKLQRGRSASTARRKGEPPGSPNSRAGRARDGATAHNKGPDPKEFEQTFLIDDEEASTAAGTPQTNQEKQLGDTRNGDEVQKQSNQKTESAVTETSDNSINTTPTMELPPDVKAKLRKLERLEPKWQEFLRSYKIAHARVQEIERFEAALQENTPLTSIQDLGAFTEYLNQLRLKSDMVLEELKRVSGERDGLKAKLAEAEARNSDTQKELDDLRSTGQVDERTPETSQSVVEPERLSNAAEATEKSKSGALSLPGISLFSPKSKLHDKEPDTAESEEIFSYEDELPRVESELRAVQEENAQLKKEAKTLQNDLNVARESTQGIAKSLEESIKEATTLKEKSERMEADLASQTADNASKVNELHLQLETADRKLRELEGSTLQGAKDDVAAQQLEKQKELLVKANADIEQLRASNESNVSALANISKLENQIRSLEAEIQRLRAEKTGSDNKNKILNDLVTKLREDLGQLRVAKTTLETQFETQSVDLKGLQQKLDEAEKSLANTTSQTEVGASSVQNSTGPNAGTTAGQKKKNNKKKKGKTNEPQNGPGPLEEPAIDGLKQPSSTGIATLQQEVDRLKEEMHEKDALIQRLTGKIKDQDDLKEEIESLRDDLINVGQDHVVAKERIKELEAEKEVLEASISELQKELDNLRASHAENSAGSQQAQKDLVEQFSDLKLKATNLETDLAVAQQLASSRFKDLTDLRSVLQKAQPELTSLRKENSDLKNMKTELTAKVEELHKLESRQNVIQTELVDIRHKLSEKESESKDYQQKLLQETKSRQKAEEDRSKINQDLQRTQQEKTELVQSLERTSNDLVKTKDQLQTFRSRIREIEETLSKVQQEHASMNEEVQLKTAQYASAESLMNSMRDQTSEMVTQTKEARGRVESLEEEIADTHRLLNERNREAETMRRLLAEMEGRADTRIREMKDRMDVALEERDKAEDDASTASRRRARELEDLRSKLREVQRELTAAEQEKEELQKLQKDWKKQREDLEHKSSAATKEAEEIRQAMSALRDALDESEKQARDLEKQKSDLRRTLEETQQRLDRAQKSNKVMADEVKSIQQKSKPKDSQDYSARSSVDSSRPQSRETITSPTKLAAHTPSGSTHTINGQPAISTDYVKNFFLQFLEQKDKKIQMGLVPVLAMLLHFDKKDEQKWMAAISAR</sequence>
<feature type="compositionally biased region" description="Polar residues" evidence="7">
    <location>
        <begin position="1100"/>
        <end position="1122"/>
    </location>
</feature>
<dbReference type="InterPro" id="IPR000237">
    <property type="entry name" value="GRIP_dom"/>
</dbReference>
<evidence type="ECO:0000256" key="5">
    <source>
        <dbReference type="ARBA" id="ARBA00023136"/>
    </source>
</evidence>
<proteinExistence type="predicted"/>
<keyword evidence="4 6" id="KW-0175">Coiled coil</keyword>
<reference evidence="9" key="1">
    <citation type="submission" date="2021-03" db="EMBL/GenBank/DDBJ databases">
        <authorList>
            <person name="Tagirdzhanova G."/>
        </authorList>
    </citation>
    <scope>NUCLEOTIDE SEQUENCE</scope>
</reference>
<feature type="coiled-coil region" evidence="6">
    <location>
        <begin position="303"/>
        <end position="476"/>
    </location>
</feature>
<feature type="compositionally biased region" description="Polar residues" evidence="7">
    <location>
        <begin position="1129"/>
        <end position="1138"/>
    </location>
</feature>
<feature type="region of interest" description="Disordered" evidence="7">
    <location>
        <begin position="525"/>
        <end position="588"/>
    </location>
</feature>
<evidence type="ECO:0000259" key="8">
    <source>
        <dbReference type="PROSITE" id="PS50913"/>
    </source>
</evidence>
<evidence type="ECO:0000256" key="6">
    <source>
        <dbReference type="SAM" id="Coils"/>
    </source>
</evidence>
<feature type="coiled-coil region" evidence="6">
    <location>
        <begin position="592"/>
        <end position="678"/>
    </location>
</feature>
<evidence type="ECO:0000313" key="10">
    <source>
        <dbReference type="Proteomes" id="UP000664169"/>
    </source>
</evidence>
<dbReference type="PANTHER" id="PTHR23157">
    <property type="entry name" value="GRIP AND COILED-COIL DOMAIN-CONTAINING PROTEIN 1"/>
    <property type="match status" value="1"/>
</dbReference>
<evidence type="ECO:0000256" key="2">
    <source>
        <dbReference type="ARBA" id="ARBA00004496"/>
    </source>
</evidence>
<feature type="compositionally biased region" description="Basic and acidic residues" evidence="7">
    <location>
        <begin position="999"/>
        <end position="1034"/>
    </location>
</feature>
<dbReference type="Pfam" id="PF01465">
    <property type="entry name" value="GRIP"/>
    <property type="match status" value="1"/>
</dbReference>
<feature type="region of interest" description="Disordered" evidence="7">
    <location>
        <begin position="800"/>
        <end position="829"/>
    </location>
</feature>
<keyword evidence="3" id="KW-0963">Cytoplasm</keyword>
<evidence type="ECO:0000256" key="3">
    <source>
        <dbReference type="ARBA" id="ARBA00022490"/>
    </source>
</evidence>
<feature type="compositionally biased region" description="Basic and acidic residues" evidence="7">
    <location>
        <begin position="800"/>
        <end position="815"/>
    </location>
</feature>
<dbReference type="SMART" id="SM00755">
    <property type="entry name" value="Grip"/>
    <property type="match status" value="1"/>
</dbReference>
<dbReference type="PROSITE" id="PS50913">
    <property type="entry name" value="GRIP"/>
    <property type="match status" value="1"/>
</dbReference>
<evidence type="ECO:0000313" key="9">
    <source>
        <dbReference type="EMBL" id="CAF9922475.1"/>
    </source>
</evidence>
<feature type="compositionally biased region" description="Basic and acidic residues" evidence="7">
    <location>
        <begin position="52"/>
        <end position="70"/>
    </location>
</feature>
<feature type="region of interest" description="Disordered" evidence="7">
    <location>
        <begin position="996"/>
        <end position="1138"/>
    </location>
</feature>
<dbReference type="OrthoDB" id="1926336at2759"/>
<organism evidence="9 10">
    <name type="scientific">Gomphillus americanus</name>
    <dbReference type="NCBI Taxonomy" id="1940652"/>
    <lineage>
        <taxon>Eukaryota</taxon>
        <taxon>Fungi</taxon>
        <taxon>Dikarya</taxon>
        <taxon>Ascomycota</taxon>
        <taxon>Pezizomycotina</taxon>
        <taxon>Lecanoromycetes</taxon>
        <taxon>OSLEUM clade</taxon>
        <taxon>Ostropomycetidae</taxon>
        <taxon>Ostropales</taxon>
        <taxon>Graphidaceae</taxon>
        <taxon>Gomphilloideae</taxon>
        <taxon>Gomphillus</taxon>
    </lineage>
</organism>
<keyword evidence="10" id="KW-1185">Reference proteome</keyword>
<feature type="compositionally biased region" description="Polar residues" evidence="7">
    <location>
        <begin position="106"/>
        <end position="129"/>
    </location>
</feature>
<comment type="caution">
    <text evidence="9">The sequence shown here is derived from an EMBL/GenBank/DDBJ whole genome shotgun (WGS) entry which is preliminary data.</text>
</comment>
<dbReference type="InterPro" id="IPR051952">
    <property type="entry name" value="Golgi-autophagy_related"/>
</dbReference>
<dbReference type="PANTHER" id="PTHR23157:SF25">
    <property type="entry name" value="GRIP AND COILED-COIL DOMAIN-CONTAINING PROTEIN 1"/>
    <property type="match status" value="1"/>
</dbReference>
<evidence type="ECO:0000256" key="1">
    <source>
        <dbReference type="ARBA" id="ARBA00004184"/>
    </source>
</evidence>
<feature type="compositionally biased region" description="Basic and acidic residues" evidence="7">
    <location>
        <begin position="214"/>
        <end position="249"/>
    </location>
</feature>
<feature type="compositionally biased region" description="Basic residues" evidence="7">
    <location>
        <begin position="554"/>
        <end position="564"/>
    </location>
</feature>
<dbReference type="GO" id="GO:0005794">
    <property type="term" value="C:Golgi apparatus"/>
    <property type="evidence" value="ECO:0007669"/>
    <property type="project" value="TreeGrafter"/>
</dbReference>
<feature type="compositionally biased region" description="Polar residues" evidence="7">
    <location>
        <begin position="83"/>
        <end position="93"/>
    </location>
</feature>
<feature type="compositionally biased region" description="Basic and acidic residues" evidence="7">
    <location>
        <begin position="94"/>
        <end position="105"/>
    </location>
</feature>
<feature type="region of interest" description="Disordered" evidence="7">
    <location>
        <begin position="1"/>
        <end position="132"/>
    </location>
</feature>
<dbReference type="AlphaFoldDB" id="A0A8H3IPB8"/>
<accession>A0A8H3IPB8</accession>
<protein>
    <recommendedName>
        <fullName evidence="8">GRIP domain-containing protein</fullName>
    </recommendedName>
</protein>
<keyword evidence="5" id="KW-0472">Membrane</keyword>